<comment type="caution">
    <text evidence="2">The sequence shown here is derived from an EMBL/GenBank/DDBJ whole genome shotgun (WGS) entry which is preliminary data.</text>
</comment>
<proteinExistence type="predicted"/>
<feature type="region of interest" description="Disordered" evidence="1">
    <location>
        <begin position="1"/>
        <end position="21"/>
    </location>
</feature>
<dbReference type="EMBL" id="RCMG01001451">
    <property type="protein sequence ID" value="KAG2827049.1"/>
    <property type="molecule type" value="Genomic_DNA"/>
</dbReference>
<evidence type="ECO:0000313" key="3">
    <source>
        <dbReference type="EMBL" id="KAG2892674.1"/>
    </source>
</evidence>
<dbReference type="Proteomes" id="UP000735874">
    <property type="component" value="Unassembled WGS sequence"/>
</dbReference>
<organism evidence="2 4">
    <name type="scientific">Phytophthora cactorum</name>
    <dbReference type="NCBI Taxonomy" id="29920"/>
    <lineage>
        <taxon>Eukaryota</taxon>
        <taxon>Sar</taxon>
        <taxon>Stramenopiles</taxon>
        <taxon>Oomycota</taxon>
        <taxon>Peronosporomycetes</taxon>
        <taxon>Peronosporales</taxon>
        <taxon>Peronosporaceae</taxon>
        <taxon>Phytophthora</taxon>
    </lineage>
</organism>
<evidence type="ECO:0000313" key="2">
    <source>
        <dbReference type="EMBL" id="KAG2827049.1"/>
    </source>
</evidence>
<dbReference type="AlphaFoldDB" id="A0A8T0YDW7"/>
<dbReference type="VEuPathDB" id="FungiDB:PC110_g21979"/>
<dbReference type="EMBL" id="RCMK01001524">
    <property type="protein sequence ID" value="KAG2892674.1"/>
    <property type="molecule type" value="Genomic_DNA"/>
</dbReference>
<gene>
    <name evidence="2" type="ORF">PC113_g21684</name>
    <name evidence="3" type="ORF">PC117_g23962</name>
</gene>
<evidence type="ECO:0000313" key="4">
    <source>
        <dbReference type="Proteomes" id="UP000735874"/>
    </source>
</evidence>
<sequence>MGTDSKISNLVDQSQGSYSENSTSGCRLFLNSLPTKLCFTQQKTKKLGRKNSQFVHFAGRNIRRAHSLLPTAAAMGALPVKKRKTDVGAESMHLHFANLVDTRVTDVFLAKKELALDNGEQWKPLCCFPGMEEDLLLYLEILGGTSYSGYYDLRVQNTHSTKIVFLDYMRGKVCPVDENSDTRSNNYKTFENMIAQALLESSVASELFDGYMKNMSSMTIPFLTPPNARWPQCIDLNTGFGCNFGHLVRARNNDRCDVYVKGEEKGTAFLLCECKYWSKTVDIRTMRGIITGLNESWEWTFVLVLCVASADFHAWEKTKTGCVKIDSQNGHVEWKSQSEEEDREKLVIIVETGVIRRPTA</sequence>
<accession>A0A8T0YDW7</accession>
<protein>
    <submittedName>
        <fullName evidence="2">Uncharacterized protein</fullName>
    </submittedName>
</protein>
<evidence type="ECO:0000256" key="1">
    <source>
        <dbReference type="SAM" id="MobiDB-lite"/>
    </source>
</evidence>
<name>A0A8T0YDW7_9STRA</name>
<dbReference type="Proteomes" id="UP000736787">
    <property type="component" value="Unassembled WGS sequence"/>
</dbReference>
<dbReference type="VEuPathDB" id="FungiDB:PC110_g21978"/>
<reference evidence="2" key="1">
    <citation type="submission" date="2018-10" db="EMBL/GenBank/DDBJ databases">
        <title>Effector identification in a new, highly contiguous assembly of the strawberry crown rot pathogen Phytophthora cactorum.</title>
        <authorList>
            <person name="Armitage A.D."/>
            <person name="Nellist C.F."/>
            <person name="Bates H."/>
            <person name="Vickerstaff R.J."/>
            <person name="Harrison R.J."/>
        </authorList>
    </citation>
    <scope>NUCLEOTIDE SEQUENCE</scope>
    <source>
        <strain evidence="2">15-7</strain>
        <strain evidence="3">4040</strain>
    </source>
</reference>